<proteinExistence type="predicted"/>
<comment type="caution">
    <text evidence="1">The sequence shown here is derived from an EMBL/GenBank/DDBJ whole genome shotgun (WGS) entry which is preliminary data.</text>
</comment>
<dbReference type="Proteomes" id="UP000737018">
    <property type="component" value="Unassembled WGS sequence"/>
</dbReference>
<accession>A0A8J4R2G6</accession>
<keyword evidence="2" id="KW-1185">Reference proteome</keyword>
<gene>
    <name evidence="1" type="ORF">CMV_012992</name>
</gene>
<dbReference type="EMBL" id="JRKL02001709">
    <property type="protein sequence ID" value="KAF3962493.1"/>
    <property type="molecule type" value="Genomic_DNA"/>
</dbReference>
<dbReference type="AlphaFoldDB" id="A0A8J4R2G6"/>
<name>A0A8J4R2G6_9ROSI</name>
<organism evidence="1 2">
    <name type="scientific">Castanea mollissima</name>
    <name type="common">Chinese chestnut</name>
    <dbReference type="NCBI Taxonomy" id="60419"/>
    <lineage>
        <taxon>Eukaryota</taxon>
        <taxon>Viridiplantae</taxon>
        <taxon>Streptophyta</taxon>
        <taxon>Embryophyta</taxon>
        <taxon>Tracheophyta</taxon>
        <taxon>Spermatophyta</taxon>
        <taxon>Magnoliopsida</taxon>
        <taxon>eudicotyledons</taxon>
        <taxon>Gunneridae</taxon>
        <taxon>Pentapetalae</taxon>
        <taxon>rosids</taxon>
        <taxon>fabids</taxon>
        <taxon>Fagales</taxon>
        <taxon>Fagaceae</taxon>
        <taxon>Castanea</taxon>
    </lineage>
</organism>
<feature type="non-terminal residue" evidence="1">
    <location>
        <position position="1"/>
    </location>
</feature>
<sequence length="107" mass="11614">APVVLDTDASHVEEALDGVAKDPEPKGHARGLIELEIPKHVEDHHGLQVGPVALALFELLRHGLPNHHRRLAHHAAAVGLAEALALHELALMIEFSLGFVEDLWFGI</sequence>
<evidence type="ECO:0000313" key="1">
    <source>
        <dbReference type="EMBL" id="KAF3962493.1"/>
    </source>
</evidence>
<reference evidence="1" key="1">
    <citation type="submission" date="2020-03" db="EMBL/GenBank/DDBJ databases">
        <title>Castanea mollissima Vanexum genome sequencing.</title>
        <authorList>
            <person name="Staton M."/>
        </authorList>
    </citation>
    <scope>NUCLEOTIDE SEQUENCE</scope>
    <source>
        <tissue evidence="1">Leaf</tissue>
    </source>
</reference>
<protein>
    <submittedName>
        <fullName evidence="1">Uncharacterized protein</fullName>
    </submittedName>
</protein>
<evidence type="ECO:0000313" key="2">
    <source>
        <dbReference type="Proteomes" id="UP000737018"/>
    </source>
</evidence>